<keyword evidence="2" id="KW-1185">Reference proteome</keyword>
<dbReference type="EMBL" id="CM051401">
    <property type="protein sequence ID" value="KAJ4712997.1"/>
    <property type="molecule type" value="Genomic_DNA"/>
</dbReference>
<proteinExistence type="predicted"/>
<reference evidence="1 2" key="1">
    <citation type="journal article" date="2023" name="Science">
        <title>Complex scaffold remodeling in plant triterpene biosynthesis.</title>
        <authorList>
            <person name="De La Pena R."/>
            <person name="Hodgson H."/>
            <person name="Liu J.C."/>
            <person name="Stephenson M.J."/>
            <person name="Martin A.C."/>
            <person name="Owen C."/>
            <person name="Harkess A."/>
            <person name="Leebens-Mack J."/>
            <person name="Jimenez L.E."/>
            <person name="Osbourn A."/>
            <person name="Sattely E.S."/>
        </authorList>
    </citation>
    <scope>NUCLEOTIDE SEQUENCE [LARGE SCALE GENOMIC DNA]</scope>
    <source>
        <strain evidence="2">cv. JPN11</strain>
        <tissue evidence="1">Leaf</tissue>
    </source>
</reference>
<comment type="caution">
    <text evidence="1">The sequence shown here is derived from an EMBL/GenBank/DDBJ whole genome shotgun (WGS) entry which is preliminary data.</text>
</comment>
<dbReference type="Proteomes" id="UP001164539">
    <property type="component" value="Chromosome 8"/>
</dbReference>
<gene>
    <name evidence="1" type="ORF">OWV82_015150</name>
</gene>
<sequence>MEGFELIVLFCEFRVKVGSVDVDHCSLVLLINDVIEIIYKRYRLHHEQLIIKAIVPWLREKRVLETYIDYIDHVLKSLDKGIDIVKLGIDILALNALPPLQQIETDAEDTYDGDTNGDDVTDFMSEESFEWINDDATSVLKSTSNNKNDVEYDFDADVNDLFDYVNDDDGISEDSSNEAMNAIGRMVRDIRGRLFRIPTENDIQLAIGQVFKTTGHFREVLKEYCIQEGFWLRRIKNEAPKNQYAKRTENCLEQHTTIKQNHSKKAKKPSILLGLQAAQRSE</sequence>
<protein>
    <submittedName>
        <fullName evidence="1">Uncharacterized protein</fullName>
    </submittedName>
</protein>
<name>A0ACC1XQ27_MELAZ</name>
<evidence type="ECO:0000313" key="2">
    <source>
        <dbReference type="Proteomes" id="UP001164539"/>
    </source>
</evidence>
<evidence type="ECO:0000313" key="1">
    <source>
        <dbReference type="EMBL" id="KAJ4712997.1"/>
    </source>
</evidence>
<organism evidence="1 2">
    <name type="scientific">Melia azedarach</name>
    <name type="common">Chinaberry tree</name>
    <dbReference type="NCBI Taxonomy" id="155640"/>
    <lineage>
        <taxon>Eukaryota</taxon>
        <taxon>Viridiplantae</taxon>
        <taxon>Streptophyta</taxon>
        <taxon>Embryophyta</taxon>
        <taxon>Tracheophyta</taxon>
        <taxon>Spermatophyta</taxon>
        <taxon>Magnoliopsida</taxon>
        <taxon>eudicotyledons</taxon>
        <taxon>Gunneridae</taxon>
        <taxon>Pentapetalae</taxon>
        <taxon>rosids</taxon>
        <taxon>malvids</taxon>
        <taxon>Sapindales</taxon>
        <taxon>Meliaceae</taxon>
        <taxon>Melia</taxon>
    </lineage>
</organism>
<accession>A0ACC1XQ27</accession>